<evidence type="ECO:0000313" key="2">
    <source>
        <dbReference type="EMBL" id="EOY04718.1"/>
    </source>
</evidence>
<dbReference type="EMBL" id="CM001882">
    <property type="protein sequence ID" value="EOY04718.1"/>
    <property type="molecule type" value="Genomic_DNA"/>
</dbReference>
<feature type="chain" id="PRO_5001597505" evidence="1">
    <location>
        <begin position="22"/>
        <end position="85"/>
    </location>
</feature>
<sequence>MAARLAILVLVLASLLVLHECSRDMVAKEFNLGRAAEEKMEGIKLNITPCADKCDNKGMKWWCITNDFCYATEEQCNKFCPKLAT</sequence>
<name>A0A061EJC6_THECC</name>
<gene>
    <name evidence="2" type="ORF">TCM_019908</name>
</gene>
<protein>
    <submittedName>
        <fullName evidence="2">Uncharacterized protein isoform 1</fullName>
    </submittedName>
</protein>
<dbReference type="Proteomes" id="UP000026915">
    <property type="component" value="Chromosome 4"/>
</dbReference>
<proteinExistence type="predicted"/>
<evidence type="ECO:0000313" key="3">
    <source>
        <dbReference type="Proteomes" id="UP000026915"/>
    </source>
</evidence>
<keyword evidence="1" id="KW-0732">Signal</keyword>
<dbReference type="HOGENOM" id="CLU_167187_0_0_1"/>
<accession>A0A061EJC6</accession>
<dbReference type="AlphaFoldDB" id="A0A061EJC6"/>
<dbReference type="Gramene" id="EOY04718">
    <property type="protein sequence ID" value="EOY04718"/>
    <property type="gene ID" value="TCM_019908"/>
</dbReference>
<keyword evidence="3" id="KW-1185">Reference proteome</keyword>
<evidence type="ECO:0000256" key="1">
    <source>
        <dbReference type="SAM" id="SignalP"/>
    </source>
</evidence>
<dbReference type="InParanoid" id="A0A061EJC6"/>
<feature type="signal peptide" evidence="1">
    <location>
        <begin position="1"/>
        <end position="21"/>
    </location>
</feature>
<reference evidence="2 3" key="1">
    <citation type="journal article" date="2013" name="Genome Biol.">
        <title>The genome sequence of the most widely cultivated cacao type and its use to identify candidate genes regulating pod color.</title>
        <authorList>
            <person name="Motamayor J.C."/>
            <person name="Mockaitis K."/>
            <person name="Schmutz J."/>
            <person name="Haiminen N."/>
            <person name="Iii D.L."/>
            <person name="Cornejo O."/>
            <person name="Findley S.D."/>
            <person name="Zheng P."/>
            <person name="Utro F."/>
            <person name="Royaert S."/>
            <person name="Saski C."/>
            <person name="Jenkins J."/>
            <person name="Podicheti R."/>
            <person name="Zhao M."/>
            <person name="Scheffler B.E."/>
            <person name="Stack J.C."/>
            <person name="Feltus F.A."/>
            <person name="Mustiga G.M."/>
            <person name="Amores F."/>
            <person name="Phillips W."/>
            <person name="Marelli J.P."/>
            <person name="May G.D."/>
            <person name="Shapiro H."/>
            <person name="Ma J."/>
            <person name="Bustamante C.D."/>
            <person name="Schnell R.J."/>
            <person name="Main D."/>
            <person name="Gilbert D."/>
            <person name="Parida L."/>
            <person name="Kuhn D.N."/>
        </authorList>
    </citation>
    <scope>NUCLEOTIDE SEQUENCE [LARGE SCALE GENOMIC DNA]</scope>
    <source>
        <strain evidence="3">cv. Matina 1-6</strain>
    </source>
</reference>
<organism evidence="2 3">
    <name type="scientific">Theobroma cacao</name>
    <name type="common">Cacao</name>
    <name type="synonym">Cocoa</name>
    <dbReference type="NCBI Taxonomy" id="3641"/>
    <lineage>
        <taxon>Eukaryota</taxon>
        <taxon>Viridiplantae</taxon>
        <taxon>Streptophyta</taxon>
        <taxon>Embryophyta</taxon>
        <taxon>Tracheophyta</taxon>
        <taxon>Spermatophyta</taxon>
        <taxon>Magnoliopsida</taxon>
        <taxon>eudicotyledons</taxon>
        <taxon>Gunneridae</taxon>
        <taxon>Pentapetalae</taxon>
        <taxon>rosids</taxon>
        <taxon>malvids</taxon>
        <taxon>Malvales</taxon>
        <taxon>Malvaceae</taxon>
        <taxon>Byttnerioideae</taxon>
        <taxon>Theobroma</taxon>
    </lineage>
</organism>